<proteinExistence type="predicted"/>
<evidence type="ECO:0000259" key="2">
    <source>
        <dbReference type="Pfam" id="PF12766"/>
    </source>
</evidence>
<dbReference type="GO" id="GO:0010181">
    <property type="term" value="F:FMN binding"/>
    <property type="evidence" value="ECO:0007669"/>
    <property type="project" value="InterPro"/>
</dbReference>
<protein>
    <recommendedName>
        <fullName evidence="2">Pyridoxamine 5'-phosphate oxidase Alr4036 family FMN-binding domain-containing protein</fullName>
    </recommendedName>
</protein>
<gene>
    <name evidence="3" type="ORF">D9613_004277</name>
</gene>
<evidence type="ECO:0000256" key="1">
    <source>
        <dbReference type="SAM" id="MobiDB-lite"/>
    </source>
</evidence>
<dbReference type="AlphaFoldDB" id="A0A8H4VJM5"/>
<dbReference type="InterPro" id="IPR024624">
    <property type="entry name" value="Pyridox_Oxase_Alr4036_FMN-bd"/>
</dbReference>
<name>A0A8H4VJM5_9AGAR</name>
<evidence type="ECO:0000313" key="4">
    <source>
        <dbReference type="Proteomes" id="UP000521872"/>
    </source>
</evidence>
<feature type="region of interest" description="Disordered" evidence="1">
    <location>
        <begin position="168"/>
        <end position="200"/>
    </location>
</feature>
<dbReference type="PANTHER" id="PTHR28243:SF1">
    <property type="entry name" value="PYRIDOXAMINE 5'-PHOSPHATE OXIDASE ALR4036 FAMILY FMN-BINDING DOMAIN-CONTAINING PROTEIN"/>
    <property type="match status" value="1"/>
</dbReference>
<comment type="caution">
    <text evidence="3">The sequence shown here is derived from an EMBL/GenBank/DDBJ whole genome shotgun (WGS) entry which is preliminary data.</text>
</comment>
<dbReference type="PANTHER" id="PTHR28243">
    <property type="entry name" value="AGL049CP"/>
    <property type="match status" value="1"/>
</dbReference>
<feature type="compositionally biased region" description="Basic and acidic residues" evidence="1">
    <location>
        <begin position="179"/>
        <end position="190"/>
    </location>
</feature>
<dbReference type="EMBL" id="JAACJL010000057">
    <property type="protein sequence ID" value="KAF4612268.1"/>
    <property type="molecule type" value="Genomic_DNA"/>
</dbReference>
<dbReference type="Gene3D" id="2.30.110.10">
    <property type="entry name" value="Electron Transport, Fmn-binding Protein, Chain A"/>
    <property type="match status" value="1"/>
</dbReference>
<feature type="domain" description="Pyridoxamine 5'-phosphate oxidase Alr4036 family FMN-binding" evidence="2">
    <location>
        <begin position="10"/>
        <end position="108"/>
    </location>
</feature>
<dbReference type="SUPFAM" id="SSF50475">
    <property type="entry name" value="FMN-binding split barrel"/>
    <property type="match status" value="1"/>
</dbReference>
<dbReference type="InterPro" id="IPR012349">
    <property type="entry name" value="Split_barrel_FMN-bd"/>
</dbReference>
<accession>A0A8H4VJM5</accession>
<dbReference type="Pfam" id="PF12766">
    <property type="entry name" value="Pyridox_oxase_2"/>
    <property type="match status" value="1"/>
</dbReference>
<keyword evidence="4" id="KW-1185">Reference proteome</keyword>
<sequence>MASSISSKAPRWKTALEDALSKYKNQTVVQIATLDSQSTQITPRVRSHIFRHFLTSLTSPSLPLLISSTDIRTPKVHQLTHTSPHAELAWWIDGTQQQFRLRSRVFLVPHAKHPVYTTFQNALDAADAGDAENPTPALALFKNEDWEKRRVELFKSMSAHMKASWCRPTPGSILEGGEDEAKTWPERIDEPSDPSSPDYETQKRNWEFALSNFAIVVIEPYEVDFVDLKVIPNRRWLFRRVKKQDDWVWEETELVP</sequence>
<organism evidence="3 4">
    <name type="scientific">Agrocybe pediades</name>
    <dbReference type="NCBI Taxonomy" id="84607"/>
    <lineage>
        <taxon>Eukaryota</taxon>
        <taxon>Fungi</taxon>
        <taxon>Dikarya</taxon>
        <taxon>Basidiomycota</taxon>
        <taxon>Agaricomycotina</taxon>
        <taxon>Agaricomycetes</taxon>
        <taxon>Agaricomycetidae</taxon>
        <taxon>Agaricales</taxon>
        <taxon>Agaricineae</taxon>
        <taxon>Strophariaceae</taxon>
        <taxon>Agrocybe</taxon>
    </lineage>
</organism>
<evidence type="ECO:0000313" key="3">
    <source>
        <dbReference type="EMBL" id="KAF4612268.1"/>
    </source>
</evidence>
<dbReference type="Proteomes" id="UP000521872">
    <property type="component" value="Unassembled WGS sequence"/>
</dbReference>
<reference evidence="3 4" key="1">
    <citation type="submission" date="2019-12" db="EMBL/GenBank/DDBJ databases">
        <authorList>
            <person name="Floudas D."/>
            <person name="Bentzer J."/>
            <person name="Ahren D."/>
            <person name="Johansson T."/>
            <person name="Persson P."/>
            <person name="Tunlid A."/>
        </authorList>
    </citation>
    <scope>NUCLEOTIDE SEQUENCE [LARGE SCALE GENOMIC DNA]</scope>
    <source>
        <strain evidence="3 4">CBS 102.39</strain>
    </source>
</reference>